<dbReference type="GO" id="GO:0015833">
    <property type="term" value="P:peptide transport"/>
    <property type="evidence" value="ECO:0007669"/>
    <property type="project" value="TreeGrafter"/>
</dbReference>
<evidence type="ECO:0000256" key="4">
    <source>
        <dbReference type="ARBA" id="ARBA00022729"/>
    </source>
</evidence>
<keyword evidence="4 5" id="KW-0732">Signal</keyword>
<dbReference type="Gene3D" id="3.90.76.10">
    <property type="entry name" value="Dipeptide-binding Protein, Domain 1"/>
    <property type="match status" value="1"/>
</dbReference>
<reference evidence="7 8" key="1">
    <citation type="submission" date="2016-11" db="EMBL/GenBank/DDBJ databases">
        <authorList>
            <person name="Jaros S."/>
            <person name="Januszkiewicz K."/>
            <person name="Wedrychowicz H."/>
        </authorList>
    </citation>
    <scope>NUCLEOTIDE SEQUENCE [LARGE SCALE GENOMIC DNA]</scope>
    <source>
        <strain evidence="7 8">ATCC 23634</strain>
    </source>
</reference>
<evidence type="ECO:0000256" key="3">
    <source>
        <dbReference type="ARBA" id="ARBA00022448"/>
    </source>
</evidence>
<dbReference type="PANTHER" id="PTHR30290:SF9">
    <property type="entry name" value="OLIGOPEPTIDE-BINDING PROTEIN APPA"/>
    <property type="match status" value="1"/>
</dbReference>
<evidence type="ECO:0000256" key="5">
    <source>
        <dbReference type="SAM" id="SignalP"/>
    </source>
</evidence>
<protein>
    <submittedName>
        <fullName evidence="7">Peptide/nickel transport system substrate-binding protein</fullName>
    </submittedName>
</protein>
<dbReference type="Pfam" id="PF00496">
    <property type="entry name" value="SBP_bac_5"/>
    <property type="match status" value="1"/>
</dbReference>
<dbReference type="AlphaFoldDB" id="A0A1K2HXU6"/>
<feature type="domain" description="Solute-binding protein family 5" evidence="6">
    <location>
        <begin position="76"/>
        <end position="387"/>
    </location>
</feature>
<comment type="subcellular location">
    <subcellularLocation>
        <location evidence="1">Periplasm</location>
    </subcellularLocation>
</comment>
<dbReference type="SUPFAM" id="SSF53850">
    <property type="entry name" value="Periplasmic binding protein-like II"/>
    <property type="match status" value="1"/>
</dbReference>
<dbReference type="OrthoDB" id="9803988at2"/>
<gene>
    <name evidence="7" type="ORF">SAMN02983003_2114</name>
</gene>
<organism evidence="7 8">
    <name type="scientific">Devosia enhydra</name>
    <dbReference type="NCBI Taxonomy" id="665118"/>
    <lineage>
        <taxon>Bacteria</taxon>
        <taxon>Pseudomonadati</taxon>
        <taxon>Pseudomonadota</taxon>
        <taxon>Alphaproteobacteria</taxon>
        <taxon>Hyphomicrobiales</taxon>
        <taxon>Devosiaceae</taxon>
        <taxon>Devosia</taxon>
    </lineage>
</organism>
<dbReference type="Proteomes" id="UP000183447">
    <property type="component" value="Unassembled WGS sequence"/>
</dbReference>
<dbReference type="RefSeq" id="WP_072342463.1">
    <property type="nucleotide sequence ID" value="NZ_FPKU01000002.1"/>
</dbReference>
<dbReference type="InterPro" id="IPR000914">
    <property type="entry name" value="SBP_5_dom"/>
</dbReference>
<evidence type="ECO:0000256" key="1">
    <source>
        <dbReference type="ARBA" id="ARBA00004418"/>
    </source>
</evidence>
<keyword evidence="3" id="KW-0813">Transport</keyword>
<comment type="similarity">
    <text evidence="2">Belongs to the bacterial solute-binding protein 5 family.</text>
</comment>
<dbReference type="InterPro" id="IPR039424">
    <property type="entry name" value="SBP_5"/>
</dbReference>
<dbReference type="PANTHER" id="PTHR30290">
    <property type="entry name" value="PERIPLASMIC BINDING COMPONENT OF ABC TRANSPORTER"/>
    <property type="match status" value="1"/>
</dbReference>
<feature type="chain" id="PRO_5012137057" evidence="5">
    <location>
        <begin position="29"/>
        <end position="505"/>
    </location>
</feature>
<feature type="signal peptide" evidence="5">
    <location>
        <begin position="1"/>
        <end position="28"/>
    </location>
</feature>
<sequence length="505" mass="54171">MTLGTKKNWSSGILALTMTAAIAGSAGAAEGELVIALPSAPTSVDACDDSTNANARVLRGNVVEALTRLNPDAGGEVLPLLATEWTRVDDTNWLFTLRDGVTFHDGAKLDAEAAVYAINRIMNAELNCNTLPLIRTPTKASVESEMVVRITTEAPDPIVPARMAYIDLPSPSTPLNAKAETPVGTGPYKFVSRDPGQSIVLEAIDGYWGEPVAFAKATYVWRGEPTIRAAMVKTGEADIAIDIPYHEAQGQPNAQEYSTNSVFFLRPMIQKAPFDDLRVRQALVSAIDKDLLTEVLMENSATPASQLVSPLINGYLPDYEGLGYDLDKAKALLAEAKADGVAVDTPIELISRTDLFSGVGEVSQAIQQMLEAAGFTVKLVSVDSVAWSPWARKPDSLTQPVNLLTVTHDNISGDASMSFPTYFGTEARLSMSTDAELHARLMEAATLVGEERTAAYRAIAETAYGQEIIVPIAALQSRLLTSGKVSYEANGFTDIEIHLSDVTHK</sequence>
<dbReference type="STRING" id="665118.SAMN02983003_2114"/>
<accession>A0A1K2HXU6</accession>
<evidence type="ECO:0000313" key="8">
    <source>
        <dbReference type="Proteomes" id="UP000183447"/>
    </source>
</evidence>
<evidence type="ECO:0000313" key="7">
    <source>
        <dbReference type="EMBL" id="SFZ84612.1"/>
    </source>
</evidence>
<dbReference type="Gene3D" id="3.10.105.10">
    <property type="entry name" value="Dipeptide-binding Protein, Domain 3"/>
    <property type="match status" value="1"/>
</dbReference>
<keyword evidence="8" id="KW-1185">Reference proteome</keyword>
<dbReference type="GO" id="GO:1904680">
    <property type="term" value="F:peptide transmembrane transporter activity"/>
    <property type="evidence" value="ECO:0007669"/>
    <property type="project" value="TreeGrafter"/>
</dbReference>
<dbReference type="EMBL" id="FPKU01000002">
    <property type="protein sequence ID" value="SFZ84612.1"/>
    <property type="molecule type" value="Genomic_DNA"/>
</dbReference>
<evidence type="ECO:0000256" key="2">
    <source>
        <dbReference type="ARBA" id="ARBA00005695"/>
    </source>
</evidence>
<proteinExistence type="inferred from homology"/>
<dbReference type="Gene3D" id="3.40.190.10">
    <property type="entry name" value="Periplasmic binding protein-like II"/>
    <property type="match status" value="1"/>
</dbReference>
<name>A0A1K2HXU6_9HYPH</name>
<evidence type="ECO:0000259" key="6">
    <source>
        <dbReference type="Pfam" id="PF00496"/>
    </source>
</evidence>